<dbReference type="RefSeq" id="WP_344193007.1">
    <property type="nucleotide sequence ID" value="NZ_BAAARN010000001.1"/>
</dbReference>
<comment type="caution">
    <text evidence="4">The sequence shown here is derived from an EMBL/GenBank/DDBJ whole genome shotgun (WGS) entry which is preliminary data.</text>
</comment>
<dbReference type="SUPFAM" id="SSF56601">
    <property type="entry name" value="beta-lactamase/transpeptidase-like"/>
    <property type="match status" value="1"/>
</dbReference>
<feature type="domain" description="Penicillin-binding protein transpeptidase" evidence="2">
    <location>
        <begin position="156"/>
        <end position="480"/>
    </location>
</feature>
<accession>A0ABN3UP39</accession>
<organism evidence="4 5">
    <name type="scientific">Pedococcus aerophilus</name>
    <dbReference type="NCBI Taxonomy" id="436356"/>
    <lineage>
        <taxon>Bacteria</taxon>
        <taxon>Bacillati</taxon>
        <taxon>Actinomycetota</taxon>
        <taxon>Actinomycetes</taxon>
        <taxon>Micrococcales</taxon>
        <taxon>Intrasporangiaceae</taxon>
        <taxon>Pedococcus</taxon>
    </lineage>
</organism>
<dbReference type="PANTHER" id="PTHR30627">
    <property type="entry name" value="PEPTIDOGLYCAN D,D-TRANSPEPTIDASE"/>
    <property type="match status" value="1"/>
</dbReference>
<feature type="region of interest" description="Disordered" evidence="1">
    <location>
        <begin position="234"/>
        <end position="264"/>
    </location>
</feature>
<gene>
    <name evidence="4" type="ORF">GCM10009867_21570</name>
</gene>
<feature type="domain" description="Penicillin binding protein A dimerisation" evidence="3">
    <location>
        <begin position="52"/>
        <end position="134"/>
    </location>
</feature>
<evidence type="ECO:0000313" key="4">
    <source>
        <dbReference type="EMBL" id="GAA2736587.1"/>
    </source>
</evidence>
<dbReference type="InterPro" id="IPR036138">
    <property type="entry name" value="PBP_dimer_sf"/>
</dbReference>
<dbReference type="PANTHER" id="PTHR30627:SF24">
    <property type="entry name" value="PENICILLIN-BINDING PROTEIN 4B"/>
    <property type="match status" value="1"/>
</dbReference>
<dbReference type="Gene3D" id="3.40.710.10">
    <property type="entry name" value="DD-peptidase/beta-lactamase superfamily"/>
    <property type="match status" value="1"/>
</dbReference>
<evidence type="ECO:0000259" key="3">
    <source>
        <dbReference type="Pfam" id="PF21922"/>
    </source>
</evidence>
<evidence type="ECO:0000259" key="2">
    <source>
        <dbReference type="Pfam" id="PF00905"/>
    </source>
</evidence>
<name>A0ABN3UP39_9MICO</name>
<dbReference type="InterPro" id="IPR012338">
    <property type="entry name" value="Beta-lactam/transpept-like"/>
</dbReference>
<reference evidence="4 5" key="1">
    <citation type="journal article" date="2019" name="Int. J. Syst. Evol. Microbiol.">
        <title>The Global Catalogue of Microorganisms (GCM) 10K type strain sequencing project: providing services to taxonomists for standard genome sequencing and annotation.</title>
        <authorList>
            <consortium name="The Broad Institute Genomics Platform"/>
            <consortium name="The Broad Institute Genome Sequencing Center for Infectious Disease"/>
            <person name="Wu L."/>
            <person name="Ma J."/>
        </authorList>
    </citation>
    <scope>NUCLEOTIDE SEQUENCE [LARGE SCALE GENOMIC DNA]</scope>
    <source>
        <strain evidence="4 5">JCM 16378</strain>
    </source>
</reference>
<dbReference type="Gene3D" id="3.90.1310.10">
    <property type="entry name" value="Penicillin-binding protein 2a (Domain 2)"/>
    <property type="match status" value="1"/>
</dbReference>
<proteinExistence type="predicted"/>
<evidence type="ECO:0000256" key="1">
    <source>
        <dbReference type="SAM" id="MobiDB-lite"/>
    </source>
</evidence>
<keyword evidence="5" id="KW-1185">Reference proteome</keyword>
<dbReference type="Pfam" id="PF00905">
    <property type="entry name" value="Transpeptidase"/>
    <property type="match status" value="1"/>
</dbReference>
<dbReference type="SUPFAM" id="SSF56519">
    <property type="entry name" value="Penicillin binding protein dimerisation domain"/>
    <property type="match status" value="1"/>
</dbReference>
<dbReference type="Pfam" id="PF21922">
    <property type="entry name" value="PBP_dimer_2"/>
    <property type="match status" value="1"/>
</dbReference>
<dbReference type="Proteomes" id="UP001501326">
    <property type="component" value="Unassembled WGS sequence"/>
</dbReference>
<evidence type="ECO:0000313" key="5">
    <source>
        <dbReference type="Proteomes" id="UP001501326"/>
    </source>
</evidence>
<sequence>MNAPLRRLSMVVALLFSALLVSSTFIQFVQAKSLQERPENRRTLLANYARERGQILVGGTPVAKSVASDDELKWLRTYPKGELYAHLTGYYSFTYGAGGGIEGAENALLSGSSDKLFYRRVSDILTGKDQTGASLELTINAKAQAAAEKALGDQRGAVVALDPSTGEVLALVSHPSYDPSVLSSHDTDAVVKAWKDLNADPTRPMVDRAIAGNLYPPGSTFKIVTSAAALESGKFTEESQIPGPATLDLPQTSDPLPNDDRQPCGPDNKVTLKRALEISCNTAFGWLGMELGADDFRSQAAKFGIGDRLTIPMTVTPSSVPAELNEPQLAQSAIGQYDVRVTPLQVAMISAAVANRGIVMKPHLVKKVTSSDLEVLDEPPPEQLSQAVTPDTASALTRMMQGVVEDGTGTAAQIDGVDVAGKTGTAQHEIGKPPHAWFTGFAPAVDSKVAVAVVVEDGGNAGNEAAGGRVAAPIAKAVMQAVLGK</sequence>
<dbReference type="InterPro" id="IPR001460">
    <property type="entry name" value="PCN-bd_Tpept"/>
</dbReference>
<dbReference type="InterPro" id="IPR054120">
    <property type="entry name" value="PBPA_dimer"/>
</dbReference>
<dbReference type="InterPro" id="IPR050515">
    <property type="entry name" value="Beta-lactam/transpept"/>
</dbReference>
<dbReference type="EMBL" id="BAAARN010000001">
    <property type="protein sequence ID" value="GAA2736587.1"/>
    <property type="molecule type" value="Genomic_DNA"/>
</dbReference>
<protein>
    <submittedName>
        <fullName evidence="4">Penicillin-binding transpeptidase domain-containing protein</fullName>
    </submittedName>
</protein>